<proteinExistence type="predicted"/>
<organism evidence="1 2">
    <name type="scientific">Pluteus cervinus</name>
    <dbReference type="NCBI Taxonomy" id="181527"/>
    <lineage>
        <taxon>Eukaryota</taxon>
        <taxon>Fungi</taxon>
        <taxon>Dikarya</taxon>
        <taxon>Basidiomycota</taxon>
        <taxon>Agaricomycotina</taxon>
        <taxon>Agaricomycetes</taxon>
        <taxon>Agaricomycetidae</taxon>
        <taxon>Agaricales</taxon>
        <taxon>Pluteineae</taxon>
        <taxon>Pluteaceae</taxon>
        <taxon>Pluteus</taxon>
    </lineage>
</organism>
<dbReference type="Proteomes" id="UP000308600">
    <property type="component" value="Unassembled WGS sequence"/>
</dbReference>
<name>A0ACD3A9A0_9AGAR</name>
<reference evidence="1 2" key="1">
    <citation type="journal article" date="2019" name="Nat. Ecol. Evol.">
        <title>Megaphylogeny resolves global patterns of mushroom evolution.</title>
        <authorList>
            <person name="Varga T."/>
            <person name="Krizsan K."/>
            <person name="Foldi C."/>
            <person name="Dima B."/>
            <person name="Sanchez-Garcia M."/>
            <person name="Sanchez-Ramirez S."/>
            <person name="Szollosi G.J."/>
            <person name="Szarkandi J.G."/>
            <person name="Papp V."/>
            <person name="Albert L."/>
            <person name="Andreopoulos W."/>
            <person name="Angelini C."/>
            <person name="Antonin V."/>
            <person name="Barry K.W."/>
            <person name="Bougher N.L."/>
            <person name="Buchanan P."/>
            <person name="Buyck B."/>
            <person name="Bense V."/>
            <person name="Catcheside P."/>
            <person name="Chovatia M."/>
            <person name="Cooper J."/>
            <person name="Damon W."/>
            <person name="Desjardin D."/>
            <person name="Finy P."/>
            <person name="Geml J."/>
            <person name="Haridas S."/>
            <person name="Hughes K."/>
            <person name="Justo A."/>
            <person name="Karasinski D."/>
            <person name="Kautmanova I."/>
            <person name="Kiss B."/>
            <person name="Kocsube S."/>
            <person name="Kotiranta H."/>
            <person name="LaButti K.M."/>
            <person name="Lechner B.E."/>
            <person name="Liimatainen K."/>
            <person name="Lipzen A."/>
            <person name="Lukacs Z."/>
            <person name="Mihaltcheva S."/>
            <person name="Morgado L.N."/>
            <person name="Niskanen T."/>
            <person name="Noordeloos M.E."/>
            <person name="Ohm R.A."/>
            <person name="Ortiz-Santana B."/>
            <person name="Ovrebo C."/>
            <person name="Racz N."/>
            <person name="Riley R."/>
            <person name="Savchenko A."/>
            <person name="Shiryaev A."/>
            <person name="Soop K."/>
            <person name="Spirin V."/>
            <person name="Szebenyi C."/>
            <person name="Tomsovsky M."/>
            <person name="Tulloss R.E."/>
            <person name="Uehling J."/>
            <person name="Grigoriev I.V."/>
            <person name="Vagvolgyi C."/>
            <person name="Papp T."/>
            <person name="Martin F.M."/>
            <person name="Miettinen O."/>
            <person name="Hibbett D.S."/>
            <person name="Nagy L.G."/>
        </authorList>
    </citation>
    <scope>NUCLEOTIDE SEQUENCE [LARGE SCALE GENOMIC DNA]</scope>
    <source>
        <strain evidence="1 2">NL-1719</strain>
    </source>
</reference>
<keyword evidence="2" id="KW-1185">Reference proteome</keyword>
<sequence>MQPRLPPELERLIFIYALRDSIQVQLATHLFLVAKRVREWLLPLAFEVVHFGGNWTFPITFTPHHFEAYGLYIHDLLVDFEKEPNGHDRLVRYLGLCPNLANLAVWQLPRPPPDRLDYLLQLPKLTHLTIDVIGLLYLTSPIIVGNQGTLISSQTHAPLFPHITHLNTIYVTRNILDSDDDIIALSRHFPNLTHVSFTNPSDRHSTALRLALERWDRLEVLLLKFLWGHRGVEDPLKDQRVMLISMHNLDDWAVAALNIWELADEQGRTAL</sequence>
<gene>
    <name evidence="1" type="ORF">BDN72DRAFT_849164</name>
</gene>
<protein>
    <submittedName>
        <fullName evidence="1">Uncharacterized protein</fullName>
    </submittedName>
</protein>
<evidence type="ECO:0000313" key="1">
    <source>
        <dbReference type="EMBL" id="TFK61985.1"/>
    </source>
</evidence>
<evidence type="ECO:0000313" key="2">
    <source>
        <dbReference type="Proteomes" id="UP000308600"/>
    </source>
</evidence>
<accession>A0ACD3A9A0</accession>
<dbReference type="EMBL" id="ML208615">
    <property type="protein sequence ID" value="TFK61985.1"/>
    <property type="molecule type" value="Genomic_DNA"/>
</dbReference>